<protein>
    <submittedName>
        <fullName evidence="1">Uncharacterized protein</fullName>
    </submittedName>
</protein>
<dbReference type="EMBL" id="CM037616">
    <property type="protein sequence ID" value="KAH7993893.1"/>
    <property type="molecule type" value="Genomic_DNA"/>
</dbReference>
<comment type="caution">
    <text evidence="1">The sequence shown here is derived from an EMBL/GenBank/DDBJ whole genome shotgun (WGS) entry which is preliminary data.</text>
</comment>
<gene>
    <name evidence="1" type="ORF">K3G42_032599</name>
</gene>
<organism evidence="1 2">
    <name type="scientific">Sphaerodactylus townsendi</name>
    <dbReference type="NCBI Taxonomy" id="933632"/>
    <lineage>
        <taxon>Eukaryota</taxon>
        <taxon>Metazoa</taxon>
        <taxon>Chordata</taxon>
        <taxon>Craniata</taxon>
        <taxon>Vertebrata</taxon>
        <taxon>Euteleostomi</taxon>
        <taxon>Lepidosauria</taxon>
        <taxon>Squamata</taxon>
        <taxon>Bifurcata</taxon>
        <taxon>Gekkota</taxon>
        <taxon>Sphaerodactylidae</taxon>
        <taxon>Sphaerodactylus</taxon>
    </lineage>
</organism>
<evidence type="ECO:0000313" key="2">
    <source>
        <dbReference type="Proteomes" id="UP000827872"/>
    </source>
</evidence>
<reference evidence="1" key="1">
    <citation type="submission" date="2021-08" db="EMBL/GenBank/DDBJ databases">
        <title>The first chromosome-level gecko genome reveals the dynamic sex chromosomes of Neotropical dwarf geckos (Sphaerodactylidae: Sphaerodactylus).</title>
        <authorList>
            <person name="Pinto B.J."/>
            <person name="Keating S.E."/>
            <person name="Gamble T."/>
        </authorList>
    </citation>
    <scope>NUCLEOTIDE SEQUENCE</scope>
    <source>
        <strain evidence="1">TG3544</strain>
    </source>
</reference>
<evidence type="ECO:0000313" key="1">
    <source>
        <dbReference type="EMBL" id="KAH7993893.1"/>
    </source>
</evidence>
<sequence length="117" mass="13692">MARPETPLILHVNNPQVQSLEQHNQVLLTRWNFLREQDNSLSDLDIKLMYDQYMNKLRQQIRSIDTEKEQLDMELDEVLEAMDSFRSRTLESPETGNGAMRLLFTPFHVPVCTQMGA</sequence>
<name>A0ACB8EN95_9SAUR</name>
<accession>A0ACB8EN95</accession>
<proteinExistence type="predicted"/>
<dbReference type="Proteomes" id="UP000827872">
    <property type="component" value="Linkage Group LG03"/>
</dbReference>
<keyword evidence="2" id="KW-1185">Reference proteome</keyword>